<evidence type="ECO:0000313" key="2">
    <source>
        <dbReference type="Proteomes" id="UP000008207"/>
    </source>
</evidence>
<keyword evidence="2" id="KW-1185">Reference proteome</keyword>
<accession>B8INS6</accession>
<dbReference type="STRING" id="460265.Mnod_3532"/>
<dbReference type="EMBL" id="CP001349">
    <property type="protein sequence ID" value="ACL58442.1"/>
    <property type="molecule type" value="Genomic_DNA"/>
</dbReference>
<dbReference type="AlphaFoldDB" id="B8INS6"/>
<name>B8INS6_METNO</name>
<dbReference type="HOGENOM" id="CLU_1893763_0_0_5"/>
<evidence type="ECO:0000313" key="1">
    <source>
        <dbReference type="EMBL" id="ACL58442.1"/>
    </source>
</evidence>
<dbReference type="KEGG" id="mno:Mnod_3532"/>
<organism evidence="1 2">
    <name type="scientific">Methylobacterium nodulans (strain LMG 21967 / CNCM I-2342 / ORS 2060)</name>
    <dbReference type="NCBI Taxonomy" id="460265"/>
    <lineage>
        <taxon>Bacteria</taxon>
        <taxon>Pseudomonadati</taxon>
        <taxon>Pseudomonadota</taxon>
        <taxon>Alphaproteobacteria</taxon>
        <taxon>Hyphomicrobiales</taxon>
        <taxon>Methylobacteriaceae</taxon>
        <taxon>Methylobacterium</taxon>
    </lineage>
</organism>
<dbReference type="RefSeq" id="WP_015930102.1">
    <property type="nucleotide sequence ID" value="NC_011894.1"/>
</dbReference>
<protein>
    <submittedName>
        <fullName evidence="1">Uncharacterized protein</fullName>
    </submittedName>
</protein>
<reference evidence="1 2" key="1">
    <citation type="submission" date="2009-01" db="EMBL/GenBank/DDBJ databases">
        <title>Complete sequence of chromosome of Methylobacterium nodulans ORS 2060.</title>
        <authorList>
            <consortium name="US DOE Joint Genome Institute"/>
            <person name="Lucas S."/>
            <person name="Copeland A."/>
            <person name="Lapidus A."/>
            <person name="Glavina del Rio T."/>
            <person name="Dalin E."/>
            <person name="Tice H."/>
            <person name="Bruce D."/>
            <person name="Goodwin L."/>
            <person name="Pitluck S."/>
            <person name="Sims D."/>
            <person name="Brettin T."/>
            <person name="Detter J.C."/>
            <person name="Han C."/>
            <person name="Larimer F."/>
            <person name="Land M."/>
            <person name="Hauser L."/>
            <person name="Kyrpides N."/>
            <person name="Ivanova N."/>
            <person name="Marx C.J."/>
            <person name="Richardson P."/>
        </authorList>
    </citation>
    <scope>NUCLEOTIDE SEQUENCE [LARGE SCALE GENOMIC DNA]</scope>
    <source>
        <strain evidence="2">LMG 21967 / CNCM I-2342 / ORS 2060</strain>
    </source>
</reference>
<dbReference type="Proteomes" id="UP000008207">
    <property type="component" value="Chromosome"/>
</dbReference>
<proteinExistence type="predicted"/>
<gene>
    <name evidence="1" type="ordered locus">Mnod_3532</name>
</gene>
<sequence>MADQTLTLDLNANAIARGTPVAVFQRGFDAFTMRGPVQIQGKDGTSAQGVIVSTEVGRFFNLCQRFVGQNVFAAPTAAATPGYYAADAALFDALERQYGAEALHPMEPYTVLLVSVPPQTVTAPMTYPSPTPAA</sequence>